<dbReference type="InterPro" id="IPR045864">
    <property type="entry name" value="aa-tRNA-synth_II/BPL/LPL"/>
</dbReference>
<dbReference type="GO" id="GO:0005524">
    <property type="term" value="F:ATP binding"/>
    <property type="evidence" value="ECO:0007669"/>
    <property type="project" value="UniProtKB-UniRule"/>
</dbReference>
<keyword evidence="6 9" id="KW-0648">Protein biosynthesis</keyword>
<feature type="binding site" evidence="10">
    <location>
        <begin position="81"/>
        <end position="83"/>
    </location>
    <ligand>
        <name>L-histidine</name>
        <dbReference type="ChEBI" id="CHEBI:57595"/>
    </ligand>
</feature>
<dbReference type="PANTHER" id="PTHR43707">
    <property type="entry name" value="HISTIDYL-TRNA SYNTHETASE"/>
    <property type="match status" value="1"/>
</dbReference>
<sequence>MKNIIQSVKGTREFYPPEMALRKWMYGKITEVSHSFGYQEYDGPFLESIELYAAKSGEELVKEQSFVFPDRGGNLITLRPELTPSLARMIAQRQNQLVYPIRWWSFGPFWRYEKPQKGRTREFFQWNIDLIGVDCPEGDAELVAIAAEFFKAVNLTSSEVKILVNDRRLMDQQMVKLGVTSMDQKKSMLSIIDRRDKLSVTDWESYVLESGFTSEQLDGLKAILNDKELYKSSPEVMRFFNALEALGVADYVVYDPRVVRGLDYYTGIVFEARDVSESSRAILGGGHYGNLVEEVGGDSIAGVGFAMGDVVLPLILEEFGKLPELVLNPAKVLVTVFNAECHAYSLKIATKLREAGINVLVYPEIAKIGKQFKYADRVGVQYVIVAGPDERDQEILQIKDMQSGEQSSVKISEVVEAIKKLM</sequence>
<dbReference type="InterPro" id="IPR041715">
    <property type="entry name" value="HisRS-like_core"/>
</dbReference>
<dbReference type="CDD" id="cd00773">
    <property type="entry name" value="HisRS-like_core"/>
    <property type="match status" value="1"/>
</dbReference>
<comment type="catalytic activity">
    <reaction evidence="8 9">
        <text>tRNA(His) + L-histidine + ATP = L-histidyl-tRNA(His) + AMP + diphosphate + H(+)</text>
        <dbReference type="Rhea" id="RHEA:17313"/>
        <dbReference type="Rhea" id="RHEA-COMP:9665"/>
        <dbReference type="Rhea" id="RHEA-COMP:9689"/>
        <dbReference type="ChEBI" id="CHEBI:15378"/>
        <dbReference type="ChEBI" id="CHEBI:30616"/>
        <dbReference type="ChEBI" id="CHEBI:33019"/>
        <dbReference type="ChEBI" id="CHEBI:57595"/>
        <dbReference type="ChEBI" id="CHEBI:78442"/>
        <dbReference type="ChEBI" id="CHEBI:78527"/>
        <dbReference type="ChEBI" id="CHEBI:456215"/>
        <dbReference type="EC" id="6.1.1.21"/>
    </reaction>
</comment>
<dbReference type="RefSeq" id="WP_116223905.1">
    <property type="nucleotide sequence ID" value="NZ_AP018437.1"/>
</dbReference>
<evidence type="ECO:0000313" key="13">
    <source>
        <dbReference type="Proteomes" id="UP000256388"/>
    </source>
</evidence>
<keyword evidence="5 9" id="KW-0067">ATP-binding</keyword>
<keyword evidence="13" id="KW-1185">Reference proteome</keyword>
<evidence type="ECO:0000256" key="7">
    <source>
        <dbReference type="ARBA" id="ARBA00023146"/>
    </source>
</evidence>
<protein>
    <recommendedName>
        <fullName evidence="9">Histidine--tRNA ligase</fullName>
        <ecNumber evidence="9">6.1.1.21</ecNumber>
    </recommendedName>
    <alternativeName>
        <fullName evidence="9">Histidyl-tRNA synthetase</fullName>
        <shortName evidence="9">HisRS</shortName>
    </alternativeName>
</protein>
<keyword evidence="7 9" id="KW-0030">Aminoacyl-tRNA synthetase</keyword>
<dbReference type="Proteomes" id="UP000256388">
    <property type="component" value="Unassembled WGS sequence"/>
</dbReference>
<organism evidence="12 13">
    <name type="scientific">Pelolinea submarina</name>
    <dbReference type="NCBI Taxonomy" id="913107"/>
    <lineage>
        <taxon>Bacteria</taxon>
        <taxon>Bacillati</taxon>
        <taxon>Chloroflexota</taxon>
        <taxon>Anaerolineae</taxon>
        <taxon>Anaerolineales</taxon>
        <taxon>Anaerolineaceae</taxon>
        <taxon>Pelolinea</taxon>
    </lineage>
</organism>
<comment type="subunit">
    <text evidence="9">Homodimer.</text>
</comment>
<comment type="subcellular location">
    <subcellularLocation>
        <location evidence="9">Cytoplasm</location>
    </subcellularLocation>
</comment>
<comment type="similarity">
    <text evidence="1 9">Belongs to the class-II aminoacyl-tRNA synthetase family.</text>
</comment>
<dbReference type="Gene3D" id="3.30.930.10">
    <property type="entry name" value="Bira Bifunctional Protein, Domain 2"/>
    <property type="match status" value="1"/>
</dbReference>
<dbReference type="SUPFAM" id="SSF52954">
    <property type="entry name" value="Class II aaRS ABD-related"/>
    <property type="match status" value="1"/>
</dbReference>
<feature type="binding site" evidence="10">
    <location>
        <position position="129"/>
    </location>
    <ligand>
        <name>L-histidine</name>
        <dbReference type="ChEBI" id="CHEBI:57595"/>
    </ligand>
</feature>
<keyword evidence="2 9" id="KW-0963">Cytoplasm</keyword>
<evidence type="ECO:0000313" key="12">
    <source>
        <dbReference type="EMBL" id="REG10742.1"/>
    </source>
</evidence>
<dbReference type="InterPro" id="IPR004154">
    <property type="entry name" value="Anticodon-bd"/>
</dbReference>
<feature type="binding site" evidence="10">
    <location>
        <position position="125"/>
    </location>
    <ligand>
        <name>L-histidine</name>
        <dbReference type="ChEBI" id="CHEBI:57595"/>
    </ligand>
</feature>
<gene>
    <name evidence="9" type="primary">hisS</name>
    <name evidence="12" type="ORF">DFR64_0602</name>
</gene>
<dbReference type="GO" id="GO:0005737">
    <property type="term" value="C:cytoplasm"/>
    <property type="evidence" value="ECO:0007669"/>
    <property type="project" value="UniProtKB-SubCell"/>
</dbReference>
<evidence type="ECO:0000256" key="6">
    <source>
        <dbReference type="ARBA" id="ARBA00022917"/>
    </source>
</evidence>
<feature type="binding site" evidence="10">
    <location>
        <position position="111"/>
    </location>
    <ligand>
        <name>L-histidine</name>
        <dbReference type="ChEBI" id="CHEBI:57595"/>
    </ligand>
</feature>
<dbReference type="CDD" id="cd00859">
    <property type="entry name" value="HisRS_anticodon"/>
    <property type="match status" value="1"/>
</dbReference>
<dbReference type="GO" id="GO:0006427">
    <property type="term" value="P:histidyl-tRNA aminoacylation"/>
    <property type="evidence" value="ECO:0007669"/>
    <property type="project" value="UniProtKB-UniRule"/>
</dbReference>
<accession>A0A347ZTP7</accession>
<reference evidence="12 13" key="1">
    <citation type="submission" date="2018-08" db="EMBL/GenBank/DDBJ databases">
        <title>Genomic Encyclopedia of Type Strains, Phase IV (KMG-IV): sequencing the most valuable type-strain genomes for metagenomic binning, comparative biology and taxonomic classification.</title>
        <authorList>
            <person name="Goeker M."/>
        </authorList>
    </citation>
    <scope>NUCLEOTIDE SEQUENCE [LARGE SCALE GENOMIC DNA]</scope>
    <source>
        <strain evidence="12 13">DSM 23923</strain>
    </source>
</reference>
<evidence type="ECO:0000256" key="9">
    <source>
        <dbReference type="HAMAP-Rule" id="MF_00127"/>
    </source>
</evidence>
<dbReference type="GO" id="GO:0004821">
    <property type="term" value="F:histidine-tRNA ligase activity"/>
    <property type="evidence" value="ECO:0007669"/>
    <property type="project" value="UniProtKB-UniRule"/>
</dbReference>
<keyword evidence="3 9" id="KW-0436">Ligase</keyword>
<evidence type="ECO:0000256" key="10">
    <source>
        <dbReference type="PIRSR" id="PIRSR001549-1"/>
    </source>
</evidence>
<keyword evidence="4 9" id="KW-0547">Nucleotide-binding</keyword>
<dbReference type="Gene3D" id="3.40.50.800">
    <property type="entry name" value="Anticodon-binding domain"/>
    <property type="match status" value="1"/>
</dbReference>
<evidence type="ECO:0000256" key="5">
    <source>
        <dbReference type="ARBA" id="ARBA00022840"/>
    </source>
</evidence>
<evidence type="ECO:0000256" key="8">
    <source>
        <dbReference type="ARBA" id="ARBA00047639"/>
    </source>
</evidence>
<dbReference type="InterPro" id="IPR004516">
    <property type="entry name" value="HisRS/HisZ"/>
</dbReference>
<feature type="binding site" evidence="10">
    <location>
        <begin position="264"/>
        <end position="265"/>
    </location>
    <ligand>
        <name>L-histidine</name>
        <dbReference type="ChEBI" id="CHEBI:57595"/>
    </ligand>
</feature>
<dbReference type="EMBL" id="QUMS01000001">
    <property type="protein sequence ID" value="REG10742.1"/>
    <property type="molecule type" value="Genomic_DNA"/>
</dbReference>
<evidence type="ECO:0000256" key="1">
    <source>
        <dbReference type="ARBA" id="ARBA00008226"/>
    </source>
</evidence>
<dbReference type="PROSITE" id="PS50862">
    <property type="entry name" value="AA_TRNA_LIGASE_II"/>
    <property type="match status" value="1"/>
</dbReference>
<dbReference type="SUPFAM" id="SSF55681">
    <property type="entry name" value="Class II aaRS and biotin synthetases"/>
    <property type="match status" value="1"/>
</dbReference>
<dbReference type="InterPro" id="IPR033656">
    <property type="entry name" value="HisRS_anticodon"/>
</dbReference>
<dbReference type="OrthoDB" id="9800814at2"/>
<feature type="domain" description="Aminoacyl-transfer RNA synthetases class-II family profile" evidence="11">
    <location>
        <begin position="1"/>
        <end position="323"/>
    </location>
</feature>
<dbReference type="NCBIfam" id="TIGR00442">
    <property type="entry name" value="hisS"/>
    <property type="match status" value="1"/>
</dbReference>
<dbReference type="Pfam" id="PF13393">
    <property type="entry name" value="tRNA-synt_His"/>
    <property type="match status" value="1"/>
</dbReference>
<name>A0A347ZTP7_9CHLR</name>
<dbReference type="InterPro" id="IPR015807">
    <property type="entry name" value="His-tRNA-ligase"/>
</dbReference>
<feature type="binding site" evidence="10">
    <location>
        <position position="260"/>
    </location>
    <ligand>
        <name>L-histidine</name>
        <dbReference type="ChEBI" id="CHEBI:57595"/>
    </ligand>
</feature>
<dbReference type="InterPro" id="IPR036621">
    <property type="entry name" value="Anticodon-bd_dom_sf"/>
</dbReference>
<dbReference type="EC" id="6.1.1.21" evidence="9"/>
<dbReference type="AlphaFoldDB" id="A0A347ZTP7"/>
<evidence type="ECO:0000256" key="3">
    <source>
        <dbReference type="ARBA" id="ARBA00022598"/>
    </source>
</evidence>
<dbReference type="PIRSF" id="PIRSF001549">
    <property type="entry name" value="His-tRNA_synth"/>
    <property type="match status" value="1"/>
</dbReference>
<evidence type="ECO:0000259" key="11">
    <source>
        <dbReference type="PROSITE" id="PS50862"/>
    </source>
</evidence>
<dbReference type="HAMAP" id="MF_00127">
    <property type="entry name" value="His_tRNA_synth"/>
    <property type="match status" value="1"/>
</dbReference>
<proteinExistence type="inferred from homology"/>
<dbReference type="PANTHER" id="PTHR43707:SF1">
    <property type="entry name" value="HISTIDINE--TRNA LIGASE, MITOCHONDRIAL-RELATED"/>
    <property type="match status" value="1"/>
</dbReference>
<dbReference type="InterPro" id="IPR006195">
    <property type="entry name" value="aa-tRNA-synth_II"/>
</dbReference>
<evidence type="ECO:0000256" key="2">
    <source>
        <dbReference type="ARBA" id="ARBA00022490"/>
    </source>
</evidence>
<evidence type="ECO:0000256" key="4">
    <source>
        <dbReference type="ARBA" id="ARBA00022741"/>
    </source>
</evidence>
<dbReference type="Pfam" id="PF03129">
    <property type="entry name" value="HGTP_anticodon"/>
    <property type="match status" value="1"/>
</dbReference>
<comment type="caution">
    <text evidence="12">The sequence shown here is derived from an EMBL/GenBank/DDBJ whole genome shotgun (WGS) entry which is preliminary data.</text>
</comment>